<keyword evidence="3" id="KW-1003">Cell membrane</keyword>
<evidence type="ECO:0000256" key="1">
    <source>
        <dbReference type="ARBA" id="ARBA00004651"/>
    </source>
</evidence>
<evidence type="ECO:0000256" key="3">
    <source>
        <dbReference type="ARBA" id="ARBA00022475"/>
    </source>
</evidence>
<dbReference type="InterPro" id="IPR051311">
    <property type="entry name" value="DedA_domain"/>
</dbReference>
<keyword evidence="10" id="KW-1185">Reference proteome</keyword>
<evidence type="ECO:0000256" key="4">
    <source>
        <dbReference type="ARBA" id="ARBA00022692"/>
    </source>
</evidence>
<comment type="caution">
    <text evidence="9">The sequence shown here is derived from an EMBL/GenBank/DDBJ whole genome shotgun (WGS) entry which is preliminary data.</text>
</comment>
<feature type="transmembrane region" description="Helical" evidence="7">
    <location>
        <begin position="164"/>
        <end position="183"/>
    </location>
</feature>
<proteinExistence type="inferred from homology"/>
<feature type="transmembrane region" description="Helical" evidence="7">
    <location>
        <begin position="42"/>
        <end position="63"/>
    </location>
</feature>
<protein>
    <recommendedName>
        <fullName evidence="8">VTT domain-containing protein</fullName>
    </recommendedName>
</protein>
<evidence type="ECO:0000256" key="6">
    <source>
        <dbReference type="ARBA" id="ARBA00023136"/>
    </source>
</evidence>
<feature type="transmembrane region" description="Helical" evidence="7">
    <location>
        <begin position="126"/>
        <end position="152"/>
    </location>
</feature>
<name>A0ABN3FTD3_9PSEU</name>
<gene>
    <name evidence="9" type="ORF">GCM10009854_11080</name>
</gene>
<comment type="similarity">
    <text evidence="2">Belongs to the DedA family.</text>
</comment>
<accession>A0ABN3FTD3</accession>
<reference evidence="9 10" key="1">
    <citation type="journal article" date="2019" name="Int. J. Syst. Evol. Microbiol.">
        <title>The Global Catalogue of Microorganisms (GCM) 10K type strain sequencing project: providing services to taxonomists for standard genome sequencing and annotation.</title>
        <authorList>
            <consortium name="The Broad Institute Genomics Platform"/>
            <consortium name="The Broad Institute Genome Sequencing Center for Infectious Disease"/>
            <person name="Wu L."/>
            <person name="Ma J."/>
        </authorList>
    </citation>
    <scope>NUCLEOTIDE SEQUENCE [LARGE SCALE GENOMIC DNA]</scope>
    <source>
        <strain evidence="9 10">JCM 16221</strain>
    </source>
</reference>
<feature type="domain" description="VTT" evidence="8">
    <location>
        <begin position="22"/>
        <end position="149"/>
    </location>
</feature>
<keyword evidence="4 7" id="KW-0812">Transmembrane</keyword>
<dbReference type="PANTHER" id="PTHR42709">
    <property type="entry name" value="ALKALINE PHOSPHATASE LIKE PROTEIN"/>
    <property type="match status" value="1"/>
</dbReference>
<evidence type="ECO:0000313" key="10">
    <source>
        <dbReference type="Proteomes" id="UP001501218"/>
    </source>
</evidence>
<dbReference type="EMBL" id="BAAARA010000003">
    <property type="protein sequence ID" value="GAA2336821.1"/>
    <property type="molecule type" value="Genomic_DNA"/>
</dbReference>
<sequence length="219" mass="23522">MESLGSPGAGLIIALENLFPPVPSELVLPLAGFTASQGSMSVLGAILWTTLGSLVGALALYWVGAKLGRTRTRNLLARAPLIKLSDVDKTEAWFAKHGTKAVFFGRMLPLFRSFISVPAGVERMGLGVFSALTALGSLVWNTAFVLAGYALGENWHLVEHYAGLLSRTVLLTTILTIAVFVAVRVRNGRRERAAAEAPTVQFARVPTSEAATEEFRRID</sequence>
<evidence type="ECO:0000256" key="2">
    <source>
        <dbReference type="ARBA" id="ARBA00010792"/>
    </source>
</evidence>
<keyword evidence="6 7" id="KW-0472">Membrane</keyword>
<dbReference type="Proteomes" id="UP001501218">
    <property type="component" value="Unassembled WGS sequence"/>
</dbReference>
<organism evidence="9 10">
    <name type="scientific">Saccharopolyspora halophila</name>
    <dbReference type="NCBI Taxonomy" id="405551"/>
    <lineage>
        <taxon>Bacteria</taxon>
        <taxon>Bacillati</taxon>
        <taxon>Actinomycetota</taxon>
        <taxon>Actinomycetes</taxon>
        <taxon>Pseudonocardiales</taxon>
        <taxon>Pseudonocardiaceae</taxon>
        <taxon>Saccharopolyspora</taxon>
    </lineage>
</organism>
<dbReference type="InterPro" id="IPR032816">
    <property type="entry name" value="VTT_dom"/>
</dbReference>
<evidence type="ECO:0000256" key="7">
    <source>
        <dbReference type="SAM" id="Phobius"/>
    </source>
</evidence>
<comment type="subcellular location">
    <subcellularLocation>
        <location evidence="1">Cell membrane</location>
        <topology evidence="1">Multi-pass membrane protein</topology>
    </subcellularLocation>
</comment>
<evidence type="ECO:0000313" key="9">
    <source>
        <dbReference type="EMBL" id="GAA2336821.1"/>
    </source>
</evidence>
<dbReference type="PANTHER" id="PTHR42709:SF6">
    <property type="entry name" value="UNDECAPRENYL PHOSPHATE TRANSPORTER A"/>
    <property type="match status" value="1"/>
</dbReference>
<keyword evidence="5 7" id="KW-1133">Transmembrane helix</keyword>
<evidence type="ECO:0000259" key="8">
    <source>
        <dbReference type="Pfam" id="PF09335"/>
    </source>
</evidence>
<dbReference type="Pfam" id="PF09335">
    <property type="entry name" value="VTT_dom"/>
    <property type="match status" value="1"/>
</dbReference>
<evidence type="ECO:0000256" key="5">
    <source>
        <dbReference type="ARBA" id="ARBA00022989"/>
    </source>
</evidence>